<protein>
    <submittedName>
        <fullName evidence="2">Uncharacterized protein</fullName>
    </submittedName>
</protein>
<accession>A0A5N7BGW2</accession>
<evidence type="ECO:0000256" key="1">
    <source>
        <dbReference type="SAM" id="Phobius"/>
    </source>
</evidence>
<dbReference type="Proteomes" id="UP000326198">
    <property type="component" value="Unassembled WGS sequence"/>
</dbReference>
<dbReference type="AlphaFoldDB" id="A0A5N7BGW2"/>
<feature type="transmembrane region" description="Helical" evidence="1">
    <location>
        <begin position="6"/>
        <end position="27"/>
    </location>
</feature>
<evidence type="ECO:0000313" key="2">
    <source>
        <dbReference type="EMBL" id="KAE8381000.1"/>
    </source>
</evidence>
<name>A0A5N7BGW2_9EURO</name>
<gene>
    <name evidence="2" type="ORF">BDV26DRAFT_256300</name>
</gene>
<keyword evidence="3" id="KW-1185">Reference proteome</keyword>
<proteinExistence type="predicted"/>
<sequence length="85" mass="10198">MMLYFISYHFILLYSILFFLVLFSFVFRFPEVYGPVRLTIVLFRFTGYLKWEILDLRWKDAVAVRYVTLSQPMGVDTDRNKSGLL</sequence>
<dbReference type="EMBL" id="ML736175">
    <property type="protein sequence ID" value="KAE8381000.1"/>
    <property type="molecule type" value="Genomic_DNA"/>
</dbReference>
<keyword evidence="1" id="KW-0812">Transmembrane</keyword>
<reference evidence="2 3" key="1">
    <citation type="submission" date="2019-04" db="EMBL/GenBank/DDBJ databases">
        <title>Friends and foes A comparative genomics studyof 23 Aspergillus species from section Flavi.</title>
        <authorList>
            <consortium name="DOE Joint Genome Institute"/>
            <person name="Kjaerbolling I."/>
            <person name="Vesth T."/>
            <person name="Frisvad J.C."/>
            <person name="Nybo J.L."/>
            <person name="Theobald S."/>
            <person name="Kildgaard S."/>
            <person name="Isbrandt T."/>
            <person name="Kuo A."/>
            <person name="Sato A."/>
            <person name="Lyhne E.K."/>
            <person name="Kogle M.E."/>
            <person name="Wiebenga A."/>
            <person name="Kun R.S."/>
            <person name="Lubbers R.J."/>
            <person name="Makela M.R."/>
            <person name="Barry K."/>
            <person name="Chovatia M."/>
            <person name="Clum A."/>
            <person name="Daum C."/>
            <person name="Haridas S."/>
            <person name="He G."/>
            <person name="LaButti K."/>
            <person name="Lipzen A."/>
            <person name="Mondo S."/>
            <person name="Riley R."/>
            <person name="Salamov A."/>
            <person name="Simmons B.A."/>
            <person name="Magnuson J.K."/>
            <person name="Henrissat B."/>
            <person name="Mortensen U.H."/>
            <person name="Larsen T.O."/>
            <person name="Devries R.P."/>
            <person name="Grigoriev I.V."/>
            <person name="Machida M."/>
            <person name="Baker S.E."/>
            <person name="Andersen M.R."/>
        </authorList>
    </citation>
    <scope>NUCLEOTIDE SEQUENCE [LARGE SCALE GENOMIC DNA]</scope>
    <source>
        <strain evidence="2 3">IBT 29228</strain>
    </source>
</reference>
<keyword evidence="1" id="KW-1133">Transmembrane helix</keyword>
<keyword evidence="1" id="KW-0472">Membrane</keyword>
<evidence type="ECO:0000313" key="3">
    <source>
        <dbReference type="Proteomes" id="UP000326198"/>
    </source>
</evidence>
<organism evidence="2 3">
    <name type="scientific">Aspergillus bertholletiae</name>
    <dbReference type="NCBI Taxonomy" id="1226010"/>
    <lineage>
        <taxon>Eukaryota</taxon>
        <taxon>Fungi</taxon>
        <taxon>Dikarya</taxon>
        <taxon>Ascomycota</taxon>
        <taxon>Pezizomycotina</taxon>
        <taxon>Eurotiomycetes</taxon>
        <taxon>Eurotiomycetidae</taxon>
        <taxon>Eurotiales</taxon>
        <taxon>Aspergillaceae</taxon>
        <taxon>Aspergillus</taxon>
        <taxon>Aspergillus subgen. Circumdati</taxon>
    </lineage>
</organism>